<comment type="caution">
    <text evidence="6">The sequence shown here is derived from an EMBL/GenBank/DDBJ whole genome shotgun (WGS) entry which is preliminary data.</text>
</comment>
<protein>
    <submittedName>
        <fullName evidence="6">Transcriptional regulator of RNA polII, SAGA, subunit-domain-containing protein</fullName>
    </submittedName>
</protein>
<dbReference type="Proteomes" id="UP000193467">
    <property type="component" value="Unassembled WGS sequence"/>
</dbReference>
<dbReference type="CDD" id="cd22933">
    <property type="entry name" value="HFD_HFI1"/>
    <property type="match status" value="1"/>
</dbReference>
<feature type="compositionally biased region" description="Acidic residues" evidence="5">
    <location>
        <begin position="375"/>
        <end position="392"/>
    </location>
</feature>
<dbReference type="Pfam" id="PF12767">
    <property type="entry name" value="SAGA-Tad1"/>
    <property type="match status" value="1"/>
</dbReference>
<evidence type="ECO:0000313" key="7">
    <source>
        <dbReference type="Proteomes" id="UP000193467"/>
    </source>
</evidence>
<feature type="region of interest" description="Disordered" evidence="5">
    <location>
        <begin position="1"/>
        <end position="23"/>
    </location>
</feature>
<feature type="region of interest" description="Disordered" evidence="5">
    <location>
        <begin position="447"/>
        <end position="497"/>
    </location>
</feature>
<dbReference type="InterPro" id="IPR024738">
    <property type="entry name" value="Hfi1/Tada1"/>
</dbReference>
<dbReference type="GO" id="GO:0006357">
    <property type="term" value="P:regulation of transcription by RNA polymerase II"/>
    <property type="evidence" value="ECO:0007669"/>
    <property type="project" value="TreeGrafter"/>
</dbReference>
<name>A0A1Y2FXZ2_9BASI</name>
<feature type="compositionally biased region" description="Polar residues" evidence="5">
    <location>
        <begin position="512"/>
        <end position="529"/>
    </location>
</feature>
<feature type="region of interest" description="Disordered" evidence="5">
    <location>
        <begin position="371"/>
        <end position="433"/>
    </location>
</feature>
<evidence type="ECO:0000256" key="4">
    <source>
        <dbReference type="ARBA" id="ARBA00023242"/>
    </source>
</evidence>
<dbReference type="GO" id="GO:0003713">
    <property type="term" value="F:transcription coactivator activity"/>
    <property type="evidence" value="ECO:0007669"/>
    <property type="project" value="TreeGrafter"/>
</dbReference>
<feature type="region of interest" description="Disordered" evidence="5">
    <location>
        <begin position="151"/>
        <end position="186"/>
    </location>
</feature>
<feature type="compositionally biased region" description="Low complexity" evidence="5">
    <location>
        <begin position="1"/>
        <end position="11"/>
    </location>
</feature>
<dbReference type="GO" id="GO:0000124">
    <property type="term" value="C:SAGA complex"/>
    <property type="evidence" value="ECO:0007669"/>
    <property type="project" value="TreeGrafter"/>
</dbReference>
<reference evidence="6 7" key="1">
    <citation type="submission" date="2016-07" db="EMBL/GenBank/DDBJ databases">
        <title>Pervasive Adenine N6-methylation of Active Genes in Fungi.</title>
        <authorList>
            <consortium name="DOE Joint Genome Institute"/>
            <person name="Mondo S.J."/>
            <person name="Dannebaum R.O."/>
            <person name="Kuo R.C."/>
            <person name="Labutti K."/>
            <person name="Haridas S."/>
            <person name="Kuo A."/>
            <person name="Salamov A."/>
            <person name="Ahrendt S.R."/>
            <person name="Lipzen A."/>
            <person name="Sullivan W."/>
            <person name="Andreopoulos W.B."/>
            <person name="Clum A."/>
            <person name="Lindquist E."/>
            <person name="Daum C."/>
            <person name="Ramamoorthy G.K."/>
            <person name="Gryganskyi A."/>
            <person name="Culley D."/>
            <person name="Magnuson J.K."/>
            <person name="James T.Y."/>
            <person name="O'Malley M.A."/>
            <person name="Stajich J.E."/>
            <person name="Spatafora J.W."/>
            <person name="Visel A."/>
            <person name="Grigoriev I.V."/>
        </authorList>
    </citation>
    <scope>NUCLEOTIDE SEQUENCE [LARGE SCALE GENOMIC DNA]</scope>
    <source>
        <strain evidence="6 7">62-1032</strain>
    </source>
</reference>
<dbReference type="AlphaFoldDB" id="A0A1Y2FXZ2"/>
<evidence type="ECO:0000256" key="1">
    <source>
        <dbReference type="ARBA" id="ARBA00004123"/>
    </source>
</evidence>
<dbReference type="OrthoDB" id="10264870at2759"/>
<dbReference type="PANTHER" id="PTHR21277">
    <property type="entry name" value="TRANSCRIPTIONAL ADAPTER 1"/>
    <property type="match status" value="1"/>
</dbReference>
<comment type="subcellular location">
    <subcellularLocation>
        <location evidence="1">Nucleus</location>
    </subcellularLocation>
</comment>
<feature type="compositionally biased region" description="Basic and acidic residues" evidence="5">
    <location>
        <begin position="154"/>
        <end position="173"/>
    </location>
</feature>
<dbReference type="PANTHER" id="PTHR21277:SF5">
    <property type="entry name" value="TRANSCRIPTIONAL ADAPTER 1"/>
    <property type="match status" value="1"/>
</dbReference>
<proteinExistence type="predicted"/>
<gene>
    <name evidence="6" type="ORF">BCR35DRAFT_300709</name>
</gene>
<organism evidence="6 7">
    <name type="scientific">Leucosporidium creatinivorum</name>
    <dbReference type="NCBI Taxonomy" id="106004"/>
    <lineage>
        <taxon>Eukaryota</taxon>
        <taxon>Fungi</taxon>
        <taxon>Dikarya</taxon>
        <taxon>Basidiomycota</taxon>
        <taxon>Pucciniomycotina</taxon>
        <taxon>Microbotryomycetes</taxon>
        <taxon>Leucosporidiales</taxon>
        <taxon>Leucosporidium</taxon>
    </lineage>
</organism>
<feature type="region of interest" description="Disordered" evidence="5">
    <location>
        <begin position="511"/>
        <end position="571"/>
    </location>
</feature>
<keyword evidence="4" id="KW-0539">Nucleus</keyword>
<feature type="compositionally biased region" description="Low complexity" evidence="5">
    <location>
        <begin position="413"/>
        <end position="428"/>
    </location>
</feature>
<dbReference type="EMBL" id="MCGR01000007">
    <property type="protein sequence ID" value="ORY88952.1"/>
    <property type="molecule type" value="Genomic_DNA"/>
</dbReference>
<keyword evidence="2" id="KW-0805">Transcription regulation</keyword>
<feature type="region of interest" description="Disordered" evidence="5">
    <location>
        <begin position="106"/>
        <end position="132"/>
    </location>
</feature>
<dbReference type="InParanoid" id="A0A1Y2FXZ2"/>
<evidence type="ECO:0000256" key="5">
    <source>
        <dbReference type="SAM" id="MobiDB-lite"/>
    </source>
</evidence>
<keyword evidence="7" id="KW-1185">Reference proteome</keyword>
<feature type="compositionally biased region" description="Gly residues" evidence="5">
    <location>
        <begin position="554"/>
        <end position="565"/>
    </location>
</feature>
<feature type="compositionally biased region" description="Low complexity" evidence="5">
    <location>
        <begin position="477"/>
        <end position="492"/>
    </location>
</feature>
<sequence>MEEAGLSTELVPPLPSLLPSPEDGPKRADVLGIKLRLAALLPPGEGHRYWSSLVGFMQGKINREELGAQIKATLGVKGEAVQLHNALLLSILYNTTRPSLPPAALRHAGWHKRKRDKDGVKFEDRDPKRRRVKATVMAIGKRERAELKMLGLGTKKESEREKEKAREREEAKQRSLGASLDSRGTHVGKDGLPLALADAKQPPATLPQDYMRCLQAPHCCETRMLPDVDSLKDRMSLIAYDSGLANGADTKAAALGVQAIETHLKSMISSVISLIRTNRANGVQTSVRSQLSLLSAAAEPEDASQPTITVSNGKTTLPVDSIRAADLLAAGDNTPIDAPLDTSDFSALFDISPGLLAQPHLAAVERLFAISPQSDSEDSDATSSDSEDEDGDAQMRETQLSAKKPKLTRARTTRSGSRSNSLNNGGSTATTGREQYLIDPTAVAIPVGHPDVAHPRVASSSVNGDSRSGAGATPRLNGASNGTATPTGTGTPQLSPKSLSLRQQLFPEFENETNGGESSLQVPQSPSNNTSTDGGSESEDGGSHPPPGEQGQNGANGGANGGARGRPGRKLWEVVDSVRLLDGVL</sequence>
<evidence type="ECO:0000313" key="6">
    <source>
        <dbReference type="EMBL" id="ORY88952.1"/>
    </source>
</evidence>
<accession>A0A1Y2FXZ2</accession>
<feature type="compositionally biased region" description="Basic and acidic residues" evidence="5">
    <location>
        <begin position="116"/>
        <end position="127"/>
    </location>
</feature>
<keyword evidence="3" id="KW-0804">Transcription</keyword>
<feature type="compositionally biased region" description="Basic residues" evidence="5">
    <location>
        <begin position="403"/>
        <end position="412"/>
    </location>
</feature>
<evidence type="ECO:0000256" key="2">
    <source>
        <dbReference type="ARBA" id="ARBA00023015"/>
    </source>
</evidence>
<dbReference type="GO" id="GO:0005634">
    <property type="term" value="C:nucleus"/>
    <property type="evidence" value="ECO:0007669"/>
    <property type="project" value="UniProtKB-SubCell"/>
</dbReference>
<evidence type="ECO:0000256" key="3">
    <source>
        <dbReference type="ARBA" id="ARBA00023163"/>
    </source>
</evidence>
<dbReference type="STRING" id="106004.A0A1Y2FXZ2"/>